<protein>
    <submittedName>
        <fullName evidence="4">Mucoidy inhibitor MuiA family protein</fullName>
    </submittedName>
</protein>
<feature type="domain" description="DUF4140" evidence="3">
    <location>
        <begin position="19"/>
        <end position="116"/>
    </location>
</feature>
<evidence type="ECO:0000259" key="3">
    <source>
        <dbReference type="Pfam" id="PF13600"/>
    </source>
</evidence>
<dbReference type="PANTHER" id="PTHR31005">
    <property type="entry name" value="DUF4139 DOMAIN-CONTAINING PROTEIN"/>
    <property type="match status" value="1"/>
</dbReference>
<evidence type="ECO:0000259" key="2">
    <source>
        <dbReference type="Pfam" id="PF13598"/>
    </source>
</evidence>
<evidence type="ECO:0000256" key="1">
    <source>
        <dbReference type="SAM" id="Coils"/>
    </source>
</evidence>
<dbReference type="Pfam" id="PF13600">
    <property type="entry name" value="DUF4140"/>
    <property type="match status" value="1"/>
</dbReference>
<feature type="coiled-coil region" evidence="1">
    <location>
        <begin position="85"/>
        <end position="112"/>
    </location>
</feature>
<dbReference type="InterPro" id="IPR037291">
    <property type="entry name" value="DUF4139"/>
</dbReference>
<name>A0ABU5MSJ1_9BACT</name>
<sequence length="546" mass="60816">MMNILAVAVLAVSSQVTDVTVFNDRALVVRSAEVELEQGISTIRFDHLPEAIDSRGIQVTGAGDAVVLDVRFKTENYEEIPEEAWKKLSDEKARLEKEADSVGQQIERFEASKEFLNAISKKVTSASGKEEGAASLDPGSWESMLALYSTKSEEYDEGRRLAREKLEGIRKALEKVNADIRDAGMHQRKTRRVVEVDLESDRAENAVLHLSYIVRGPQWVPAYDIRVDTETREMEVNYFALVRQRTGEDWSGVALKLSTANPGLGGQHPELDPWRISMSSPRAAKSRAYSFSAKALPDLAGSAEVSLANSFGSDSEVSSWAEAQPAPIKQRMSSVSRKGASVVFEVKGQSDIESDNVEHRVAVTSVKLPSVFRYSSVPKLSPLAYLKANAENTGEHPFLEGKANVFLDGNFVTSTQMELVAPGEEFWVFLGADESMKVEHKLIKKYQSKEGFGGKTVRHTYEYLMTVKNTHSVPEEVIVWDQLPISGSEGLDVELIEPKYSKDTDALKIDDEMRISWFRTLKPGEEWQIPFSFRVEAPRDMNISGL</sequence>
<evidence type="ECO:0000313" key="5">
    <source>
        <dbReference type="Proteomes" id="UP001290861"/>
    </source>
</evidence>
<keyword evidence="1" id="KW-0175">Coiled coil</keyword>
<feature type="domain" description="DUF4139" evidence="2">
    <location>
        <begin position="208"/>
        <end position="539"/>
    </location>
</feature>
<dbReference type="EMBL" id="JARVCO010000002">
    <property type="protein sequence ID" value="MDZ8117158.1"/>
    <property type="molecule type" value="Genomic_DNA"/>
</dbReference>
<gene>
    <name evidence="4" type="ORF">P9H32_00840</name>
</gene>
<dbReference type="PANTHER" id="PTHR31005:SF8">
    <property type="entry name" value="DUF4139 DOMAIN-CONTAINING PROTEIN"/>
    <property type="match status" value="1"/>
</dbReference>
<organism evidence="4 5">
    <name type="scientific">Pontiella agarivorans</name>
    <dbReference type="NCBI Taxonomy" id="3038953"/>
    <lineage>
        <taxon>Bacteria</taxon>
        <taxon>Pseudomonadati</taxon>
        <taxon>Kiritimatiellota</taxon>
        <taxon>Kiritimatiellia</taxon>
        <taxon>Kiritimatiellales</taxon>
        <taxon>Pontiellaceae</taxon>
        <taxon>Pontiella</taxon>
    </lineage>
</organism>
<accession>A0ABU5MSJ1</accession>
<dbReference type="RefSeq" id="WP_322606963.1">
    <property type="nucleotide sequence ID" value="NZ_JARVCO010000002.1"/>
</dbReference>
<dbReference type="InterPro" id="IPR011935">
    <property type="entry name" value="CHP02231"/>
</dbReference>
<proteinExistence type="predicted"/>
<reference evidence="4 5" key="1">
    <citation type="journal article" date="2024" name="Appl. Environ. Microbiol.">
        <title>Pontiella agarivorans sp. nov., a novel marine anaerobic bacterium capable of degrading macroalgal polysaccharides and fixing nitrogen.</title>
        <authorList>
            <person name="Liu N."/>
            <person name="Kivenson V."/>
            <person name="Peng X."/>
            <person name="Cui Z."/>
            <person name="Lankiewicz T.S."/>
            <person name="Gosselin K.M."/>
            <person name="English C.J."/>
            <person name="Blair E.M."/>
            <person name="O'Malley M.A."/>
            <person name="Valentine D.L."/>
        </authorList>
    </citation>
    <scope>NUCLEOTIDE SEQUENCE [LARGE SCALE GENOMIC DNA]</scope>
    <source>
        <strain evidence="4 5">NLcol2</strain>
    </source>
</reference>
<dbReference type="InterPro" id="IPR025554">
    <property type="entry name" value="DUF4140"/>
</dbReference>
<dbReference type="NCBIfam" id="TIGR02231">
    <property type="entry name" value="mucoidy inhibitor MuiA family protein"/>
    <property type="match status" value="1"/>
</dbReference>
<evidence type="ECO:0000313" key="4">
    <source>
        <dbReference type="EMBL" id="MDZ8117158.1"/>
    </source>
</evidence>
<keyword evidence="5" id="KW-1185">Reference proteome</keyword>
<comment type="caution">
    <text evidence="4">The sequence shown here is derived from an EMBL/GenBank/DDBJ whole genome shotgun (WGS) entry which is preliminary data.</text>
</comment>
<dbReference type="Proteomes" id="UP001290861">
    <property type="component" value="Unassembled WGS sequence"/>
</dbReference>
<dbReference type="Pfam" id="PF13598">
    <property type="entry name" value="DUF4139"/>
    <property type="match status" value="1"/>
</dbReference>